<dbReference type="EMBL" id="KN838549">
    <property type="protein sequence ID" value="KIK07072.1"/>
    <property type="molecule type" value="Genomic_DNA"/>
</dbReference>
<dbReference type="STRING" id="1095629.A0A0C9YA25"/>
<evidence type="ECO:0000313" key="2">
    <source>
        <dbReference type="EMBL" id="KIK07072.1"/>
    </source>
</evidence>
<name>A0A0C9YA25_9AGAR</name>
<feature type="region of interest" description="Disordered" evidence="1">
    <location>
        <begin position="53"/>
        <end position="85"/>
    </location>
</feature>
<feature type="compositionally biased region" description="Basic and acidic residues" evidence="1">
    <location>
        <begin position="56"/>
        <end position="67"/>
    </location>
</feature>
<dbReference type="AlphaFoldDB" id="A0A0C9YA25"/>
<protein>
    <submittedName>
        <fullName evidence="2">Uncharacterized protein</fullName>
    </submittedName>
</protein>
<evidence type="ECO:0000256" key="1">
    <source>
        <dbReference type="SAM" id="MobiDB-lite"/>
    </source>
</evidence>
<evidence type="ECO:0000313" key="3">
    <source>
        <dbReference type="Proteomes" id="UP000054477"/>
    </source>
</evidence>
<organism evidence="2 3">
    <name type="scientific">Laccaria amethystina LaAM-08-1</name>
    <dbReference type="NCBI Taxonomy" id="1095629"/>
    <lineage>
        <taxon>Eukaryota</taxon>
        <taxon>Fungi</taxon>
        <taxon>Dikarya</taxon>
        <taxon>Basidiomycota</taxon>
        <taxon>Agaricomycotina</taxon>
        <taxon>Agaricomycetes</taxon>
        <taxon>Agaricomycetidae</taxon>
        <taxon>Agaricales</taxon>
        <taxon>Agaricineae</taxon>
        <taxon>Hydnangiaceae</taxon>
        <taxon>Laccaria</taxon>
    </lineage>
</organism>
<dbReference type="HOGENOM" id="CLU_462355_0_0_1"/>
<reference evidence="3" key="2">
    <citation type="submission" date="2015-01" db="EMBL/GenBank/DDBJ databases">
        <title>Evolutionary Origins and Diversification of the Mycorrhizal Mutualists.</title>
        <authorList>
            <consortium name="DOE Joint Genome Institute"/>
            <consortium name="Mycorrhizal Genomics Consortium"/>
            <person name="Kohler A."/>
            <person name="Kuo A."/>
            <person name="Nagy L.G."/>
            <person name="Floudas D."/>
            <person name="Copeland A."/>
            <person name="Barry K.W."/>
            <person name="Cichocki N."/>
            <person name="Veneault-Fourrey C."/>
            <person name="LaButti K."/>
            <person name="Lindquist E.A."/>
            <person name="Lipzen A."/>
            <person name="Lundell T."/>
            <person name="Morin E."/>
            <person name="Murat C."/>
            <person name="Riley R."/>
            <person name="Ohm R."/>
            <person name="Sun H."/>
            <person name="Tunlid A."/>
            <person name="Henrissat B."/>
            <person name="Grigoriev I.V."/>
            <person name="Hibbett D.S."/>
            <person name="Martin F."/>
        </authorList>
    </citation>
    <scope>NUCLEOTIDE SEQUENCE [LARGE SCALE GENOMIC DNA]</scope>
    <source>
        <strain evidence="3">LaAM-08-1</strain>
    </source>
</reference>
<accession>A0A0C9YA25</accession>
<dbReference type="Proteomes" id="UP000054477">
    <property type="component" value="Unassembled WGS sequence"/>
</dbReference>
<reference evidence="2 3" key="1">
    <citation type="submission" date="2014-04" db="EMBL/GenBank/DDBJ databases">
        <authorList>
            <consortium name="DOE Joint Genome Institute"/>
            <person name="Kuo A."/>
            <person name="Kohler A."/>
            <person name="Nagy L.G."/>
            <person name="Floudas D."/>
            <person name="Copeland A."/>
            <person name="Barry K.W."/>
            <person name="Cichocki N."/>
            <person name="Veneault-Fourrey C."/>
            <person name="LaButti K."/>
            <person name="Lindquist E.A."/>
            <person name="Lipzen A."/>
            <person name="Lundell T."/>
            <person name="Morin E."/>
            <person name="Murat C."/>
            <person name="Sun H."/>
            <person name="Tunlid A."/>
            <person name="Henrissat B."/>
            <person name="Grigoriev I.V."/>
            <person name="Hibbett D.S."/>
            <person name="Martin F."/>
            <person name="Nordberg H.P."/>
            <person name="Cantor M.N."/>
            <person name="Hua S.X."/>
        </authorList>
    </citation>
    <scope>NUCLEOTIDE SEQUENCE [LARGE SCALE GENOMIC DNA]</scope>
    <source>
        <strain evidence="2 3">LaAM-08-1</strain>
    </source>
</reference>
<proteinExistence type="predicted"/>
<gene>
    <name evidence="2" type="ORF">K443DRAFT_215469</name>
</gene>
<keyword evidence="3" id="KW-1185">Reference proteome</keyword>
<dbReference type="OrthoDB" id="2851073at2759"/>
<sequence>MDFGHKTFWHFLKKQRTEVETILQDVERRAYELLLESQNATWVLGHQIDPDGPTAEDCHAHGDEESLSRPASSSMGSPETEDLEEIEDPLDVALREKRQELLEKLLTRLARYCAPFISKYYQERVAVIWACVCRAVYTEPSLMLVAQNYENAASMLKATDLDLATVEKLWEAVKHLYVHDVRAAIDDVLHPIRNTGDYVLVLGTRVYRDLSGANLPFHAWGHMTAVFPCYSCVRKVCKTVDDIVALTRYAILTGSNLAQSHMRYQFEYDTARALTICGFIPNVIEDFGPRYSVQKGNCCFQRNTPHWSEIKTNYVICVGLSLTDKKSQLFVNACLRHPDLKILARKGVDGCIIKPKKLCGSQTREATTRAGLKNAPWGDSKFYSDTLLEETWPVVGPSLKIQDCFQLAILDDGDGTMDDFTDKLIKLWYQVYQVEDFRGLFSEIGNVYLDNGELELNEHWEPTKYPLVPNVETDMLYSYQCLWGKEPSEGKLVDDEIDKAMLVPERFAAKYKR</sequence>